<sequence length="175" mass="20970">VFRSLASSHLKLQTFERYLDYLPPEMVTHQPYNEKVDLWCLGVLTYEFLVGKPPFETEDATQTYTRIVNVDFTFPEHVHEYTRIFIRALLKKNPHERATLQEFGKPPFETEDAAQTYTRIVNVDFTFPEHVHEYARIFIRALLKKNPHERATFQECLEQIWMKTFCQFKLDKHLK</sequence>
<keyword evidence="10" id="KW-1185">Reference proteome</keyword>
<organism evidence="9 10">
    <name type="scientific">Dinothrombium tinctorium</name>
    <dbReference type="NCBI Taxonomy" id="1965070"/>
    <lineage>
        <taxon>Eukaryota</taxon>
        <taxon>Metazoa</taxon>
        <taxon>Ecdysozoa</taxon>
        <taxon>Arthropoda</taxon>
        <taxon>Chelicerata</taxon>
        <taxon>Arachnida</taxon>
        <taxon>Acari</taxon>
        <taxon>Acariformes</taxon>
        <taxon>Trombidiformes</taxon>
        <taxon>Prostigmata</taxon>
        <taxon>Anystina</taxon>
        <taxon>Parasitengona</taxon>
        <taxon>Trombidioidea</taxon>
        <taxon>Trombidiidae</taxon>
        <taxon>Dinothrombium</taxon>
    </lineage>
</organism>
<name>A0A3S3RFF5_9ACAR</name>
<evidence type="ECO:0000256" key="2">
    <source>
        <dbReference type="ARBA" id="ARBA00022679"/>
    </source>
</evidence>
<evidence type="ECO:0000256" key="7">
    <source>
        <dbReference type="ARBA" id="ARBA00048679"/>
    </source>
</evidence>
<dbReference type="PANTHER" id="PTHR24350">
    <property type="entry name" value="SERINE/THREONINE-PROTEIN KINASE IAL-RELATED"/>
    <property type="match status" value="1"/>
</dbReference>
<evidence type="ECO:0000256" key="4">
    <source>
        <dbReference type="ARBA" id="ARBA00022777"/>
    </source>
</evidence>
<evidence type="ECO:0000256" key="6">
    <source>
        <dbReference type="ARBA" id="ARBA00047899"/>
    </source>
</evidence>
<dbReference type="PROSITE" id="PS50011">
    <property type="entry name" value="PROTEIN_KINASE_DOM"/>
    <property type="match status" value="1"/>
</dbReference>
<comment type="caution">
    <text evidence="9">The sequence shown here is derived from an EMBL/GenBank/DDBJ whole genome shotgun (WGS) entry which is preliminary data.</text>
</comment>
<dbReference type="EMBL" id="NCKU01017371">
    <property type="protein sequence ID" value="RWR99000.1"/>
    <property type="molecule type" value="Genomic_DNA"/>
</dbReference>
<feature type="domain" description="Protein kinase" evidence="8">
    <location>
        <begin position="1"/>
        <end position="162"/>
    </location>
</feature>
<dbReference type="InterPro" id="IPR030616">
    <property type="entry name" value="Aur-like"/>
</dbReference>
<evidence type="ECO:0000313" key="10">
    <source>
        <dbReference type="Proteomes" id="UP000285301"/>
    </source>
</evidence>
<evidence type="ECO:0000259" key="8">
    <source>
        <dbReference type="PROSITE" id="PS50011"/>
    </source>
</evidence>
<keyword evidence="5" id="KW-0067">ATP-binding</keyword>
<dbReference type="Pfam" id="PF00069">
    <property type="entry name" value="Pkinase"/>
    <property type="match status" value="1"/>
</dbReference>
<evidence type="ECO:0000256" key="5">
    <source>
        <dbReference type="ARBA" id="ARBA00022840"/>
    </source>
</evidence>
<evidence type="ECO:0000256" key="3">
    <source>
        <dbReference type="ARBA" id="ARBA00022741"/>
    </source>
</evidence>
<keyword evidence="3" id="KW-0547">Nucleotide-binding</keyword>
<proteinExistence type="predicted"/>
<dbReference type="Gene3D" id="1.10.510.10">
    <property type="entry name" value="Transferase(Phosphotransferase) domain 1"/>
    <property type="match status" value="2"/>
</dbReference>
<accession>A0A3S3RFF5</accession>
<dbReference type="GO" id="GO:0004674">
    <property type="term" value="F:protein serine/threonine kinase activity"/>
    <property type="evidence" value="ECO:0007669"/>
    <property type="project" value="UniProtKB-KW"/>
</dbReference>
<evidence type="ECO:0000313" key="9">
    <source>
        <dbReference type="EMBL" id="RWR99000.1"/>
    </source>
</evidence>
<dbReference type="AlphaFoldDB" id="A0A3S3RFF5"/>
<comment type="catalytic activity">
    <reaction evidence="7">
        <text>L-seryl-[protein] + ATP = O-phospho-L-seryl-[protein] + ADP + H(+)</text>
        <dbReference type="Rhea" id="RHEA:17989"/>
        <dbReference type="Rhea" id="RHEA-COMP:9863"/>
        <dbReference type="Rhea" id="RHEA-COMP:11604"/>
        <dbReference type="ChEBI" id="CHEBI:15378"/>
        <dbReference type="ChEBI" id="CHEBI:29999"/>
        <dbReference type="ChEBI" id="CHEBI:30616"/>
        <dbReference type="ChEBI" id="CHEBI:83421"/>
        <dbReference type="ChEBI" id="CHEBI:456216"/>
        <dbReference type="EC" id="2.7.11.1"/>
    </reaction>
</comment>
<gene>
    <name evidence="9" type="ORF">B4U79_05616</name>
</gene>
<dbReference type="OrthoDB" id="193931at2759"/>
<protein>
    <recommendedName>
        <fullName evidence="8">Protein kinase domain-containing protein</fullName>
    </recommendedName>
</protein>
<dbReference type="GO" id="GO:0005524">
    <property type="term" value="F:ATP binding"/>
    <property type="evidence" value="ECO:0007669"/>
    <property type="project" value="UniProtKB-KW"/>
</dbReference>
<evidence type="ECO:0000256" key="1">
    <source>
        <dbReference type="ARBA" id="ARBA00022527"/>
    </source>
</evidence>
<comment type="catalytic activity">
    <reaction evidence="6">
        <text>L-threonyl-[protein] + ATP = O-phospho-L-threonyl-[protein] + ADP + H(+)</text>
        <dbReference type="Rhea" id="RHEA:46608"/>
        <dbReference type="Rhea" id="RHEA-COMP:11060"/>
        <dbReference type="Rhea" id="RHEA-COMP:11605"/>
        <dbReference type="ChEBI" id="CHEBI:15378"/>
        <dbReference type="ChEBI" id="CHEBI:30013"/>
        <dbReference type="ChEBI" id="CHEBI:30616"/>
        <dbReference type="ChEBI" id="CHEBI:61977"/>
        <dbReference type="ChEBI" id="CHEBI:456216"/>
        <dbReference type="EC" id="2.7.11.1"/>
    </reaction>
</comment>
<dbReference type="InterPro" id="IPR011009">
    <property type="entry name" value="Kinase-like_dom_sf"/>
</dbReference>
<reference evidence="9 10" key="1">
    <citation type="journal article" date="2018" name="Gigascience">
        <title>Genomes of trombidid mites reveal novel predicted allergens and laterally-transferred genes associated with secondary metabolism.</title>
        <authorList>
            <person name="Dong X."/>
            <person name="Chaisiri K."/>
            <person name="Xia D."/>
            <person name="Armstrong S.D."/>
            <person name="Fang Y."/>
            <person name="Donnelly M.J."/>
            <person name="Kadowaki T."/>
            <person name="McGarry J.W."/>
            <person name="Darby A.C."/>
            <person name="Makepeace B.L."/>
        </authorList>
    </citation>
    <scope>NUCLEOTIDE SEQUENCE [LARGE SCALE GENOMIC DNA]</scope>
    <source>
        <strain evidence="9">UoL-WK</strain>
    </source>
</reference>
<dbReference type="STRING" id="1965070.A0A3S3RFF5"/>
<dbReference type="Proteomes" id="UP000285301">
    <property type="component" value="Unassembled WGS sequence"/>
</dbReference>
<keyword evidence="4" id="KW-0418">Kinase</keyword>
<feature type="non-terminal residue" evidence="9">
    <location>
        <position position="1"/>
    </location>
</feature>
<dbReference type="SUPFAM" id="SSF56112">
    <property type="entry name" value="Protein kinase-like (PK-like)"/>
    <property type="match status" value="2"/>
</dbReference>
<keyword evidence="2" id="KW-0808">Transferase</keyword>
<dbReference type="InterPro" id="IPR000719">
    <property type="entry name" value="Prot_kinase_dom"/>
</dbReference>
<keyword evidence="1" id="KW-0723">Serine/threonine-protein kinase</keyword>